<name>A0ABQ1LCH8_9RHOB</name>
<proteinExistence type="predicted"/>
<dbReference type="InterPro" id="IPR002059">
    <property type="entry name" value="CSP_DNA-bd"/>
</dbReference>
<protein>
    <submittedName>
        <fullName evidence="3">SIR2 family protein</fullName>
    </submittedName>
</protein>
<dbReference type="Pfam" id="PF13289">
    <property type="entry name" value="SIR2_2"/>
    <property type="match status" value="1"/>
</dbReference>
<organism evidence="3 4">
    <name type="scientific">Marivita lacus</name>
    <dbReference type="NCBI Taxonomy" id="1323742"/>
    <lineage>
        <taxon>Bacteria</taxon>
        <taxon>Pseudomonadati</taxon>
        <taxon>Pseudomonadota</taxon>
        <taxon>Alphaproteobacteria</taxon>
        <taxon>Rhodobacterales</taxon>
        <taxon>Roseobacteraceae</taxon>
        <taxon>Marivita</taxon>
    </lineage>
</organism>
<dbReference type="InterPro" id="IPR029035">
    <property type="entry name" value="DHS-like_NAD/FAD-binding_dom"/>
</dbReference>
<feature type="domain" description="CSD" evidence="1">
    <location>
        <begin position="982"/>
        <end position="1042"/>
    </location>
</feature>
<dbReference type="InterPro" id="IPR011990">
    <property type="entry name" value="TPR-like_helical_dom_sf"/>
</dbReference>
<feature type="domain" description="Novel STAND NTPase 5" evidence="2">
    <location>
        <begin position="328"/>
        <end position="470"/>
    </location>
</feature>
<dbReference type="Proteomes" id="UP000645462">
    <property type="component" value="Unassembled WGS sequence"/>
</dbReference>
<dbReference type="InterPro" id="IPR027417">
    <property type="entry name" value="P-loop_NTPase"/>
</dbReference>
<dbReference type="Gene3D" id="1.25.40.10">
    <property type="entry name" value="Tetratricopeptide repeat domain"/>
    <property type="match status" value="1"/>
</dbReference>
<accession>A0ABQ1LCH8</accession>
<keyword evidence="4" id="KW-1185">Reference proteome</keyword>
<dbReference type="Gene3D" id="2.40.50.140">
    <property type="entry name" value="Nucleic acid-binding proteins"/>
    <property type="match status" value="1"/>
</dbReference>
<dbReference type="SUPFAM" id="SSF52467">
    <property type="entry name" value="DHS-like NAD/FAD-binding domain"/>
    <property type="match status" value="1"/>
</dbReference>
<evidence type="ECO:0000259" key="2">
    <source>
        <dbReference type="Pfam" id="PF25199"/>
    </source>
</evidence>
<dbReference type="RefSeq" id="WP_188484133.1">
    <property type="nucleotide sequence ID" value="NZ_BMFC01000020.1"/>
</dbReference>
<dbReference type="SUPFAM" id="SSF52540">
    <property type="entry name" value="P-loop containing nucleoside triphosphate hydrolases"/>
    <property type="match status" value="1"/>
</dbReference>
<comment type="caution">
    <text evidence="3">The sequence shown here is derived from an EMBL/GenBank/DDBJ whole genome shotgun (WGS) entry which is preliminary data.</text>
</comment>
<gene>
    <name evidence="3" type="ORF">GCM10011363_42730</name>
</gene>
<dbReference type="InterPro" id="IPR012340">
    <property type="entry name" value="NA-bd_OB-fold"/>
</dbReference>
<evidence type="ECO:0000259" key="1">
    <source>
        <dbReference type="Pfam" id="PF00313"/>
    </source>
</evidence>
<evidence type="ECO:0000313" key="4">
    <source>
        <dbReference type="Proteomes" id="UP000645462"/>
    </source>
</evidence>
<dbReference type="SUPFAM" id="SSF48452">
    <property type="entry name" value="TPR-like"/>
    <property type="match status" value="1"/>
</dbReference>
<dbReference type="Pfam" id="PF25199">
    <property type="entry name" value="nSTAND_NTPase5"/>
    <property type="match status" value="1"/>
</dbReference>
<dbReference type="InterPro" id="IPR057574">
    <property type="entry name" value="nSTAND_NTPase5_dom"/>
</dbReference>
<reference evidence="4" key="1">
    <citation type="journal article" date="2019" name="Int. J. Syst. Evol. Microbiol.">
        <title>The Global Catalogue of Microorganisms (GCM) 10K type strain sequencing project: providing services to taxonomists for standard genome sequencing and annotation.</title>
        <authorList>
            <consortium name="The Broad Institute Genomics Platform"/>
            <consortium name="The Broad Institute Genome Sequencing Center for Infectious Disease"/>
            <person name="Wu L."/>
            <person name="Ma J."/>
        </authorList>
    </citation>
    <scope>NUCLEOTIDE SEQUENCE [LARGE SCALE GENOMIC DNA]</scope>
    <source>
        <strain evidence="4">CGMCC 1.12478</strain>
    </source>
</reference>
<dbReference type="Pfam" id="PF00313">
    <property type="entry name" value="CSD"/>
    <property type="match status" value="1"/>
</dbReference>
<sequence>MAESNTPKIKLELPHVLTEAVKEGRAVVVLGAGASMECRSTDGRRPPSADDLRDHLATKFLGTKNEKRDLATVAEMSINAGAGEPQVFDEVAREFKDYTTSKAHEKLGDFRWRGLATTNYDRFIEQGYVLNTAALQTCIPFVKNEEPYEDRLRDERNPVALFKLHGCLDHRLDRDVPLVLSNEHYATYEKSRDLLFNRLRDWAQSSVLIFIGYRLADPHIRDLIYKIDPTRRPRWYMVSPGGDEHDVRFWDKKGVEVLSTTFSGFMDALDSSVPQLFRVLAPPVDTGQRPYLKHLKNGHPSDQLIEALERDFDYVHAAMPFDEVSAEGFYSGYDHGWSGIIRKYDFARKLGEELLYAAVDVAPDSPAIRMFVLEGAAGSGKTIALRRAAFDAATALDQFVLWLKPNGILRAEIIEELWALSGLRLMVYVDHVSLHSEELERALHTLKRKNVQVTVVLSEREAEWTAYCGGLDAFLPSTSTLRRLNGREVEDLVDLLARHRCLGQLTNLNRAEQIEAFLSKDRADRQLLVALHELTQGKPFEQIILDEFNRVLGDAAKSLYLDIATMHQFGVTARAGAISRISGIRFDDFKSEFIKPLTDIVRISVDRFTGDHGYETRHSHVAEIVFRAVCDSDEARSVQLSRIVGGLDPGYSSDRRVLENICKGRNIARTFAVVEHARKIFEVATAALPESAFLFQQAALLEMQHSKGSLDYAEELAQTARTLDQNNHIYVHTLAEVSRRKANAASSQVRAEQLRAQSRRFLNEILTNDPRKSLTFCNLLIDEVIDLLRALPEDPKEYMIIEFDRKVAQAKERLDKARRDFPGEAEFPSSEGRLWQRLGDEVRAKRVLQQATALKAQNSGVFLRLAQVQASGGELENSIEALRAGLQRFPSDKLLHLELALRLVEHNRSTSPEIEGHFGASYGVGDHALDARFFHACYLFWAGKIEECRNLFDEISTRSSSDYRKRPNPEEGVIDQFIAQQTGSVASVRDDYFFIQSGCYPKQIFAHMTALSGVDISDLTSGRQVRFRVRFNRRGPVASSVVV</sequence>
<dbReference type="SUPFAM" id="SSF50249">
    <property type="entry name" value="Nucleic acid-binding proteins"/>
    <property type="match status" value="1"/>
</dbReference>
<dbReference type="EMBL" id="BMFC01000020">
    <property type="protein sequence ID" value="GGC21517.1"/>
    <property type="molecule type" value="Genomic_DNA"/>
</dbReference>
<evidence type="ECO:0000313" key="3">
    <source>
        <dbReference type="EMBL" id="GGC21517.1"/>
    </source>
</evidence>